<feature type="domain" description="Retrotransposon gag" evidence="1">
    <location>
        <begin position="3"/>
        <end position="84"/>
    </location>
</feature>
<dbReference type="AlphaFoldDB" id="A0AAE1WC39"/>
<organism evidence="2 3">
    <name type="scientific">Sesamum angolense</name>
    <dbReference type="NCBI Taxonomy" id="2727404"/>
    <lineage>
        <taxon>Eukaryota</taxon>
        <taxon>Viridiplantae</taxon>
        <taxon>Streptophyta</taxon>
        <taxon>Embryophyta</taxon>
        <taxon>Tracheophyta</taxon>
        <taxon>Spermatophyta</taxon>
        <taxon>Magnoliopsida</taxon>
        <taxon>eudicotyledons</taxon>
        <taxon>Gunneridae</taxon>
        <taxon>Pentapetalae</taxon>
        <taxon>asterids</taxon>
        <taxon>lamiids</taxon>
        <taxon>Lamiales</taxon>
        <taxon>Pedaliaceae</taxon>
        <taxon>Sesamum</taxon>
    </lineage>
</organism>
<comment type="caution">
    <text evidence="2">The sequence shown here is derived from an EMBL/GenBank/DDBJ whole genome shotgun (WGS) entry which is preliminary data.</text>
</comment>
<dbReference type="PANTHER" id="PTHR33437">
    <property type="entry name" value="OS06G0361200 PROTEIN"/>
    <property type="match status" value="1"/>
</dbReference>
<protein>
    <recommendedName>
        <fullName evidence="1">Retrotransposon gag domain-containing protein</fullName>
    </recommendedName>
</protein>
<name>A0AAE1WC39_9LAMI</name>
<sequence>MGEGNAFDWYTDLEAGSIDGWEQLEKEFLNSTRRYVSIVELINFHQWKEELVIDYINRWRNLSFNCKDRLSEASAIEMCIQGMHLGILYILQGILPISFKELATRAHDIKLSITASRVEGPPIQESRGIKEKQELKKGGKPYSKAPSTESTVVNFMLFKLKNTAKDSATPKNNVPYEKPQRKLTLKEMQARQYPFLDSDVSGNLMTYWRLTLSISRNEVT</sequence>
<reference evidence="2" key="2">
    <citation type="journal article" date="2024" name="Plant">
        <title>Genomic evolution and insights into agronomic trait innovations of Sesamum species.</title>
        <authorList>
            <person name="Miao H."/>
            <person name="Wang L."/>
            <person name="Qu L."/>
            <person name="Liu H."/>
            <person name="Sun Y."/>
            <person name="Le M."/>
            <person name="Wang Q."/>
            <person name="Wei S."/>
            <person name="Zheng Y."/>
            <person name="Lin W."/>
            <person name="Duan Y."/>
            <person name="Cao H."/>
            <person name="Xiong S."/>
            <person name="Wang X."/>
            <person name="Wei L."/>
            <person name="Li C."/>
            <person name="Ma Q."/>
            <person name="Ju M."/>
            <person name="Zhao R."/>
            <person name="Li G."/>
            <person name="Mu C."/>
            <person name="Tian Q."/>
            <person name="Mei H."/>
            <person name="Zhang T."/>
            <person name="Gao T."/>
            <person name="Zhang H."/>
        </authorList>
    </citation>
    <scope>NUCLEOTIDE SEQUENCE</scope>
    <source>
        <strain evidence="2">K16</strain>
    </source>
</reference>
<evidence type="ECO:0000313" key="2">
    <source>
        <dbReference type="EMBL" id="KAK4390451.1"/>
    </source>
</evidence>
<dbReference type="EMBL" id="JACGWL010000012">
    <property type="protein sequence ID" value="KAK4390451.1"/>
    <property type="molecule type" value="Genomic_DNA"/>
</dbReference>
<dbReference type="Proteomes" id="UP001289374">
    <property type="component" value="Unassembled WGS sequence"/>
</dbReference>
<accession>A0AAE1WC39</accession>
<dbReference type="InterPro" id="IPR005162">
    <property type="entry name" value="Retrotrans_gag_dom"/>
</dbReference>
<evidence type="ECO:0000259" key="1">
    <source>
        <dbReference type="Pfam" id="PF03732"/>
    </source>
</evidence>
<proteinExistence type="predicted"/>
<reference evidence="2" key="1">
    <citation type="submission" date="2020-06" db="EMBL/GenBank/DDBJ databases">
        <authorList>
            <person name="Li T."/>
            <person name="Hu X."/>
            <person name="Zhang T."/>
            <person name="Song X."/>
            <person name="Zhang H."/>
            <person name="Dai N."/>
            <person name="Sheng W."/>
            <person name="Hou X."/>
            <person name="Wei L."/>
        </authorList>
    </citation>
    <scope>NUCLEOTIDE SEQUENCE</scope>
    <source>
        <strain evidence="2">K16</strain>
        <tissue evidence="2">Leaf</tissue>
    </source>
</reference>
<gene>
    <name evidence="2" type="ORF">Sango_2108400</name>
</gene>
<dbReference type="PANTHER" id="PTHR33437:SF2">
    <property type="entry name" value="OS06G0361200 PROTEIN"/>
    <property type="match status" value="1"/>
</dbReference>
<keyword evidence="3" id="KW-1185">Reference proteome</keyword>
<dbReference type="Pfam" id="PF03732">
    <property type="entry name" value="Retrotrans_gag"/>
    <property type="match status" value="1"/>
</dbReference>
<evidence type="ECO:0000313" key="3">
    <source>
        <dbReference type="Proteomes" id="UP001289374"/>
    </source>
</evidence>